<dbReference type="PANTHER" id="PTHR36930:SF1">
    <property type="entry name" value="MOSC DOMAIN-CONTAINING PROTEIN"/>
    <property type="match status" value="1"/>
</dbReference>
<dbReference type="InterPro" id="IPR011037">
    <property type="entry name" value="Pyrv_Knase-like_insert_dom_sf"/>
</dbReference>
<evidence type="ECO:0000313" key="2">
    <source>
        <dbReference type="EMBL" id="SIN76209.1"/>
    </source>
</evidence>
<dbReference type="Pfam" id="PF03473">
    <property type="entry name" value="MOSC"/>
    <property type="match status" value="1"/>
</dbReference>
<dbReference type="EMBL" id="FSQZ01000001">
    <property type="protein sequence ID" value="SIN76209.1"/>
    <property type="molecule type" value="Genomic_DNA"/>
</dbReference>
<dbReference type="InterPro" id="IPR005302">
    <property type="entry name" value="MoCF_Sase_C"/>
</dbReference>
<reference evidence="2 3" key="1">
    <citation type="submission" date="2016-11" db="EMBL/GenBank/DDBJ databases">
        <authorList>
            <person name="Varghese N."/>
            <person name="Submissions S."/>
        </authorList>
    </citation>
    <scope>NUCLEOTIDE SEQUENCE [LARGE SCALE GENOMIC DNA]</scope>
    <source>
        <strain evidence="2 3">DSM 20664</strain>
    </source>
</reference>
<keyword evidence="3" id="KW-1185">Reference proteome</keyword>
<evidence type="ECO:0000313" key="3">
    <source>
        <dbReference type="Proteomes" id="UP000185093"/>
    </source>
</evidence>
<dbReference type="RefSeq" id="WP_014807228.1">
    <property type="nucleotide sequence ID" value="NZ_FSQZ01000001.1"/>
</dbReference>
<organism evidence="2 3">
    <name type="scientific">Acetomicrobium flavidum</name>
    <dbReference type="NCBI Taxonomy" id="49896"/>
    <lineage>
        <taxon>Bacteria</taxon>
        <taxon>Thermotogati</taxon>
        <taxon>Synergistota</taxon>
        <taxon>Synergistia</taxon>
        <taxon>Synergistales</taxon>
        <taxon>Acetomicrobiaceae</taxon>
        <taxon>Acetomicrobium</taxon>
    </lineage>
</organism>
<dbReference type="Proteomes" id="UP000185093">
    <property type="component" value="Unassembled WGS sequence"/>
</dbReference>
<dbReference type="PANTHER" id="PTHR36930">
    <property type="entry name" value="METAL-SULFUR CLUSTER BIOSYNTHESIS PROTEINS YUAD-RELATED"/>
    <property type="match status" value="1"/>
</dbReference>
<accession>A0ABY1JF07</accession>
<feature type="domain" description="MOSC" evidence="1">
    <location>
        <begin position="20"/>
        <end position="144"/>
    </location>
</feature>
<dbReference type="InterPro" id="IPR052716">
    <property type="entry name" value="MOSC_domain"/>
</dbReference>
<gene>
    <name evidence="2" type="ORF">SAMN05444368_1772</name>
</gene>
<name>A0ABY1JF07_9BACT</name>
<sequence>MCEGVVWAVCMSKEKGTVKEDVGEALLVEGLGLVGDAHAGFMHRQVSLLALEDIEKMQEKLPDLKAGSFAENITVKGFNTECLSVGDRLQVGEALLEVTQIGKECHSKCEIYRITGDCIMPKKGIFCAVIKGGKIKKGDRVKKLPTKDKINK</sequence>
<protein>
    <submittedName>
        <fullName evidence="2">MOSC domain-containing protein</fullName>
    </submittedName>
</protein>
<proteinExistence type="predicted"/>
<evidence type="ECO:0000259" key="1">
    <source>
        <dbReference type="PROSITE" id="PS51340"/>
    </source>
</evidence>
<dbReference type="Gene3D" id="2.40.33.20">
    <property type="entry name" value="PK beta-barrel domain-like"/>
    <property type="match status" value="1"/>
</dbReference>
<dbReference type="PROSITE" id="PS51340">
    <property type="entry name" value="MOSC"/>
    <property type="match status" value="1"/>
</dbReference>
<comment type="caution">
    <text evidence="2">The sequence shown here is derived from an EMBL/GenBank/DDBJ whole genome shotgun (WGS) entry which is preliminary data.</text>
</comment>
<dbReference type="SUPFAM" id="SSF50800">
    <property type="entry name" value="PK beta-barrel domain-like"/>
    <property type="match status" value="1"/>
</dbReference>